<sequence>MRDSSKLTIRGGSRLPFGLSKTNVAEKTPVVPDQKTLAQLSWRHMYQKAVALWHALSAEEKLDWESQARRKHMTGFAWFMSQALKPNPGLYLPLQGGTMAGDIDMSKNRLLKLPLPIDPQEPASRTYVDQALENFMWAKFLNDTPSGIGAYFEMSPDPTGEAKSTFSSEVLDTGEDQPLFQWISDEVVSFTTILSGIIRFHIHAQRTAGNKSIQLYAELYEYTSAAAEILITTTELCVFLTDDESCIEIHAPLA</sequence>
<protein>
    <submittedName>
        <fullName evidence="1">Uncharacterized protein</fullName>
    </submittedName>
</protein>
<comment type="caution">
    <text evidence="1">The sequence shown here is derived from an EMBL/GenBank/DDBJ whole genome shotgun (WGS) entry which is preliminary data.</text>
</comment>
<reference evidence="1" key="1">
    <citation type="journal article" date="2014" name="Front. Microbiol.">
        <title>High frequency of phylogenetically diverse reductive dehalogenase-homologous genes in deep subseafloor sedimentary metagenomes.</title>
        <authorList>
            <person name="Kawai M."/>
            <person name="Futagami T."/>
            <person name="Toyoda A."/>
            <person name="Takaki Y."/>
            <person name="Nishi S."/>
            <person name="Hori S."/>
            <person name="Arai W."/>
            <person name="Tsubouchi T."/>
            <person name="Morono Y."/>
            <person name="Uchiyama I."/>
            <person name="Ito T."/>
            <person name="Fujiyama A."/>
            <person name="Inagaki F."/>
            <person name="Takami H."/>
        </authorList>
    </citation>
    <scope>NUCLEOTIDE SEQUENCE</scope>
    <source>
        <strain evidence="1">Expedition CK06-06</strain>
    </source>
</reference>
<accession>X1JEP8</accession>
<organism evidence="1">
    <name type="scientific">marine sediment metagenome</name>
    <dbReference type="NCBI Taxonomy" id="412755"/>
    <lineage>
        <taxon>unclassified sequences</taxon>
        <taxon>metagenomes</taxon>
        <taxon>ecological metagenomes</taxon>
    </lineage>
</organism>
<dbReference type="AlphaFoldDB" id="X1JEP8"/>
<name>X1JEP8_9ZZZZ</name>
<evidence type="ECO:0000313" key="1">
    <source>
        <dbReference type="EMBL" id="GAH93186.1"/>
    </source>
</evidence>
<dbReference type="EMBL" id="BARV01002535">
    <property type="protein sequence ID" value="GAH93186.1"/>
    <property type="molecule type" value="Genomic_DNA"/>
</dbReference>
<gene>
    <name evidence="1" type="ORF">S06H3_06502</name>
</gene>
<feature type="non-terminal residue" evidence="1">
    <location>
        <position position="254"/>
    </location>
</feature>
<proteinExistence type="predicted"/>